<name>A0ABQ7QW03_PLUXY</name>
<dbReference type="EMBL" id="JAHIBW010000007">
    <property type="protein sequence ID" value="KAG7309222.1"/>
    <property type="molecule type" value="Genomic_DNA"/>
</dbReference>
<evidence type="ECO:0008006" key="3">
    <source>
        <dbReference type="Google" id="ProtNLM"/>
    </source>
</evidence>
<comment type="caution">
    <text evidence="1">The sequence shown here is derived from an EMBL/GenBank/DDBJ whole genome shotgun (WGS) entry which is preliminary data.</text>
</comment>
<protein>
    <recommendedName>
        <fullName evidence="3">Secreted protein</fullName>
    </recommendedName>
</protein>
<accession>A0ABQ7QW03</accession>
<dbReference type="Proteomes" id="UP000823941">
    <property type="component" value="Chromosome 7"/>
</dbReference>
<reference evidence="1 2" key="1">
    <citation type="submission" date="2021-06" db="EMBL/GenBank/DDBJ databases">
        <title>A haploid diamondback moth (Plutella xylostella L.) genome assembly resolves 31 chromosomes and identifies a diamide resistance mutation.</title>
        <authorList>
            <person name="Ward C.M."/>
            <person name="Perry K.D."/>
            <person name="Baker G."/>
            <person name="Powis K."/>
            <person name="Heckel D.G."/>
            <person name="Baxter S.W."/>
        </authorList>
    </citation>
    <scope>NUCLEOTIDE SEQUENCE [LARGE SCALE GENOMIC DNA]</scope>
    <source>
        <strain evidence="1 2">LV</strain>
        <tissue evidence="1">Single pupa</tissue>
    </source>
</reference>
<organism evidence="1 2">
    <name type="scientific">Plutella xylostella</name>
    <name type="common">Diamondback moth</name>
    <name type="synonym">Plutella maculipennis</name>
    <dbReference type="NCBI Taxonomy" id="51655"/>
    <lineage>
        <taxon>Eukaryota</taxon>
        <taxon>Metazoa</taxon>
        <taxon>Ecdysozoa</taxon>
        <taxon>Arthropoda</taxon>
        <taxon>Hexapoda</taxon>
        <taxon>Insecta</taxon>
        <taxon>Pterygota</taxon>
        <taxon>Neoptera</taxon>
        <taxon>Endopterygota</taxon>
        <taxon>Lepidoptera</taxon>
        <taxon>Glossata</taxon>
        <taxon>Ditrysia</taxon>
        <taxon>Yponomeutoidea</taxon>
        <taxon>Plutellidae</taxon>
        <taxon>Plutella</taxon>
    </lineage>
</organism>
<evidence type="ECO:0000313" key="2">
    <source>
        <dbReference type="Proteomes" id="UP000823941"/>
    </source>
</evidence>
<evidence type="ECO:0000313" key="1">
    <source>
        <dbReference type="EMBL" id="KAG7309222.1"/>
    </source>
</evidence>
<gene>
    <name evidence="1" type="ORF">JYU34_005149</name>
</gene>
<proteinExistence type="predicted"/>
<sequence length="70" mass="8387">MFTVFNLQKRCLEAYACTHSGARQCGREPRARELRWFLDTCDMTEYNCQYRRSFEPVPRTNCVHIPIKLQ</sequence>
<keyword evidence="2" id="KW-1185">Reference proteome</keyword>